<dbReference type="Proteomes" id="UP000724584">
    <property type="component" value="Unassembled WGS sequence"/>
</dbReference>
<comment type="caution">
    <text evidence="1">The sequence shown here is derived from an EMBL/GenBank/DDBJ whole genome shotgun (WGS) entry which is preliminary data.</text>
</comment>
<protein>
    <submittedName>
        <fullName evidence="1">Uncharacterized protein</fullName>
    </submittedName>
</protein>
<gene>
    <name evidence="1" type="ORF">F5144DRAFT_586783</name>
</gene>
<name>A0ACB7NXT2_9PEZI</name>
<accession>A0ACB7NXT2</accession>
<evidence type="ECO:0000313" key="1">
    <source>
        <dbReference type="EMBL" id="KAH6617547.1"/>
    </source>
</evidence>
<sequence length="269" mass="28798">MQLFSRVGWSLVASLACLGAAVNATDGGVIEASLVFPRNETYAPTDSLPVVFAFQNAELAEHFNFHIAYTIRNASNIWGNESVNFSQSLKWANWSSHEPYFSSTLFKDKFMAEGEWQLRWEMSWGACEEDSFLTPPPRVSNLTLGGIDFTIKSGAQVVDLVAGTANDKPCTEKLGLAVNVTGQVKQDSRHNECAVVVSSSTPTPNPCRVSIGSATAASISASWTARACNATFPPDFCPPEEDSSSQRLAVAGVASLAAAFGALAFFLVA</sequence>
<proteinExistence type="predicted"/>
<reference evidence="1 2" key="1">
    <citation type="journal article" date="2021" name="Nat. Commun.">
        <title>Genetic determinants of endophytism in the Arabidopsis root mycobiome.</title>
        <authorList>
            <person name="Mesny F."/>
            <person name="Miyauchi S."/>
            <person name="Thiergart T."/>
            <person name="Pickel B."/>
            <person name="Atanasova L."/>
            <person name="Karlsson M."/>
            <person name="Huettel B."/>
            <person name="Barry K.W."/>
            <person name="Haridas S."/>
            <person name="Chen C."/>
            <person name="Bauer D."/>
            <person name="Andreopoulos W."/>
            <person name="Pangilinan J."/>
            <person name="LaButti K."/>
            <person name="Riley R."/>
            <person name="Lipzen A."/>
            <person name="Clum A."/>
            <person name="Drula E."/>
            <person name="Henrissat B."/>
            <person name="Kohler A."/>
            <person name="Grigoriev I.V."/>
            <person name="Martin F.M."/>
            <person name="Hacquard S."/>
        </authorList>
    </citation>
    <scope>NUCLEOTIDE SEQUENCE [LARGE SCALE GENOMIC DNA]</scope>
    <source>
        <strain evidence="1 2">MPI-SDFR-AT-0079</strain>
    </source>
</reference>
<dbReference type="EMBL" id="JAGIZQ010000007">
    <property type="protein sequence ID" value="KAH6617547.1"/>
    <property type="molecule type" value="Genomic_DNA"/>
</dbReference>
<organism evidence="1 2">
    <name type="scientific">Chaetomium tenue</name>
    <dbReference type="NCBI Taxonomy" id="1854479"/>
    <lineage>
        <taxon>Eukaryota</taxon>
        <taxon>Fungi</taxon>
        <taxon>Dikarya</taxon>
        <taxon>Ascomycota</taxon>
        <taxon>Pezizomycotina</taxon>
        <taxon>Sordariomycetes</taxon>
        <taxon>Sordariomycetidae</taxon>
        <taxon>Sordariales</taxon>
        <taxon>Chaetomiaceae</taxon>
        <taxon>Chaetomium</taxon>
    </lineage>
</organism>
<keyword evidence="2" id="KW-1185">Reference proteome</keyword>
<evidence type="ECO:0000313" key="2">
    <source>
        <dbReference type="Proteomes" id="UP000724584"/>
    </source>
</evidence>